<evidence type="ECO:0000313" key="3">
    <source>
        <dbReference type="Proteomes" id="UP001341840"/>
    </source>
</evidence>
<dbReference type="EMBL" id="JASCZI010120834">
    <property type="protein sequence ID" value="MED6155162.1"/>
    <property type="molecule type" value="Genomic_DNA"/>
</dbReference>
<dbReference type="SUPFAM" id="SSF81383">
    <property type="entry name" value="F-box domain"/>
    <property type="match status" value="1"/>
</dbReference>
<organism evidence="2 3">
    <name type="scientific">Stylosanthes scabra</name>
    <dbReference type="NCBI Taxonomy" id="79078"/>
    <lineage>
        <taxon>Eukaryota</taxon>
        <taxon>Viridiplantae</taxon>
        <taxon>Streptophyta</taxon>
        <taxon>Embryophyta</taxon>
        <taxon>Tracheophyta</taxon>
        <taxon>Spermatophyta</taxon>
        <taxon>Magnoliopsida</taxon>
        <taxon>eudicotyledons</taxon>
        <taxon>Gunneridae</taxon>
        <taxon>Pentapetalae</taxon>
        <taxon>rosids</taxon>
        <taxon>fabids</taxon>
        <taxon>Fabales</taxon>
        <taxon>Fabaceae</taxon>
        <taxon>Papilionoideae</taxon>
        <taxon>50 kb inversion clade</taxon>
        <taxon>dalbergioids sensu lato</taxon>
        <taxon>Dalbergieae</taxon>
        <taxon>Pterocarpus clade</taxon>
        <taxon>Stylosanthes</taxon>
    </lineage>
</organism>
<dbReference type="InterPro" id="IPR036047">
    <property type="entry name" value="F-box-like_dom_sf"/>
</dbReference>
<name>A0ABU6U213_9FABA</name>
<dbReference type="InterPro" id="IPR005174">
    <property type="entry name" value="KIB1-4_b-propeller"/>
</dbReference>
<dbReference type="PANTHER" id="PTHR44259">
    <property type="entry name" value="OS07G0183000 PROTEIN-RELATED"/>
    <property type="match status" value="1"/>
</dbReference>
<dbReference type="Proteomes" id="UP001341840">
    <property type="component" value="Unassembled WGS sequence"/>
</dbReference>
<evidence type="ECO:0000259" key="1">
    <source>
        <dbReference type="Pfam" id="PF03478"/>
    </source>
</evidence>
<dbReference type="InterPro" id="IPR050942">
    <property type="entry name" value="F-box_BR-signaling"/>
</dbReference>
<proteinExistence type="predicted"/>
<gene>
    <name evidence="2" type="ORF">PIB30_002890</name>
</gene>
<feature type="domain" description="KIB1-4 beta-propeller" evidence="1">
    <location>
        <begin position="81"/>
        <end position="204"/>
    </location>
</feature>
<reference evidence="2 3" key="1">
    <citation type="journal article" date="2023" name="Plants (Basel)">
        <title>Bridging the Gap: Combining Genomics and Transcriptomics Approaches to Understand Stylosanthes scabra, an Orphan Legume from the Brazilian Caatinga.</title>
        <authorList>
            <person name="Ferreira-Neto J.R.C."/>
            <person name="da Silva M.D."/>
            <person name="Binneck E."/>
            <person name="de Melo N.F."/>
            <person name="da Silva R.H."/>
            <person name="de Melo A.L.T.M."/>
            <person name="Pandolfi V."/>
            <person name="Bustamante F.O."/>
            <person name="Brasileiro-Vidal A.C."/>
            <person name="Benko-Iseppon A.M."/>
        </authorList>
    </citation>
    <scope>NUCLEOTIDE SEQUENCE [LARGE SCALE GENOMIC DNA]</scope>
    <source>
        <tissue evidence="2">Leaves</tissue>
    </source>
</reference>
<protein>
    <recommendedName>
        <fullName evidence="1">KIB1-4 beta-propeller domain-containing protein</fullName>
    </recommendedName>
</protein>
<dbReference type="Pfam" id="PF03478">
    <property type="entry name" value="Beta-prop_KIB1-4"/>
    <property type="match status" value="1"/>
</dbReference>
<dbReference type="PANTHER" id="PTHR44259:SF114">
    <property type="entry name" value="OS06G0707300 PROTEIN"/>
    <property type="match status" value="1"/>
</dbReference>
<sequence length="316" mass="36181">MDQRSNISEADSDDKTIINSTHLLAQIFSDYLELKELLGIRSVCKDWNYASSEALARLETFQDEPWFLMYDEGSNCSLLSNDEKLYKLNIPEFDGATCVASNSGWLLLFREGSIFFLCPFSRARIDLPNCPLSELMDCSEFVAAFSSAPTTQDCMVALIARWQEIALQLHLLRRGDRRWSVYECLCTIGDLSRIKFASYKEGAFQISDGFYGSVTFDAKTKRWRKHVENSSSIEKCLKCNNIGNNLYFWSNNLREKLGLESNVSISTCGTLISQRDGRDIVIQNENIQAAKGSQNRHVKGVWIQPKFFKITHEHRW</sequence>
<keyword evidence="3" id="KW-1185">Reference proteome</keyword>
<evidence type="ECO:0000313" key="2">
    <source>
        <dbReference type="EMBL" id="MED6155162.1"/>
    </source>
</evidence>
<comment type="caution">
    <text evidence="2">The sequence shown here is derived from an EMBL/GenBank/DDBJ whole genome shotgun (WGS) entry which is preliminary data.</text>
</comment>
<accession>A0ABU6U213</accession>